<feature type="compositionally biased region" description="Polar residues" evidence="1">
    <location>
        <begin position="7"/>
        <end position="16"/>
    </location>
</feature>
<dbReference type="InParanoid" id="A0A3P7GIH9"/>
<feature type="region of interest" description="Disordered" evidence="1">
    <location>
        <begin position="1"/>
        <end position="20"/>
    </location>
</feature>
<keyword evidence="3" id="KW-1185">Reference proteome</keyword>
<dbReference type="Proteomes" id="UP000270924">
    <property type="component" value="Unassembled WGS sequence"/>
</dbReference>
<protein>
    <submittedName>
        <fullName evidence="2">Uncharacterized protein</fullName>
    </submittedName>
</protein>
<reference evidence="2 3" key="1">
    <citation type="submission" date="2018-11" db="EMBL/GenBank/DDBJ databases">
        <authorList>
            <consortium name="Pathogen Informatics"/>
        </authorList>
    </citation>
    <scope>NUCLEOTIDE SEQUENCE [LARGE SCALE GENOMIC DNA]</scope>
</reference>
<sequence length="52" mass="5790">MAIVVNSPIQGQNRQIPQDKLPARNALKPVMSPNRPQHFSQLISAESEPKIN</sequence>
<evidence type="ECO:0000313" key="3">
    <source>
        <dbReference type="Proteomes" id="UP000270924"/>
    </source>
</evidence>
<proteinExistence type="predicted"/>
<name>A0A3P7GIH9_WUCBA</name>
<evidence type="ECO:0000256" key="1">
    <source>
        <dbReference type="SAM" id="MobiDB-lite"/>
    </source>
</evidence>
<accession>A0A3P7GIH9</accession>
<evidence type="ECO:0000313" key="2">
    <source>
        <dbReference type="EMBL" id="VDM21495.1"/>
    </source>
</evidence>
<dbReference type="AlphaFoldDB" id="A0A3P7GIH9"/>
<dbReference type="EMBL" id="UYWW01012538">
    <property type="protein sequence ID" value="VDM21495.1"/>
    <property type="molecule type" value="Genomic_DNA"/>
</dbReference>
<gene>
    <name evidence="2" type="ORF">WBA_LOCUS11968</name>
</gene>
<organism evidence="2 3">
    <name type="scientific">Wuchereria bancrofti</name>
    <dbReference type="NCBI Taxonomy" id="6293"/>
    <lineage>
        <taxon>Eukaryota</taxon>
        <taxon>Metazoa</taxon>
        <taxon>Ecdysozoa</taxon>
        <taxon>Nematoda</taxon>
        <taxon>Chromadorea</taxon>
        <taxon>Rhabditida</taxon>
        <taxon>Spirurina</taxon>
        <taxon>Spiruromorpha</taxon>
        <taxon>Filarioidea</taxon>
        <taxon>Onchocercidae</taxon>
        <taxon>Wuchereria</taxon>
    </lineage>
</organism>